<evidence type="ECO:0000313" key="1">
    <source>
        <dbReference type="EMBL" id="CAL1600817.1"/>
    </source>
</evidence>
<dbReference type="AlphaFoldDB" id="A0AAV2LKL1"/>
<dbReference type="Proteomes" id="UP001497482">
    <property type="component" value="Chromosome 3"/>
</dbReference>
<proteinExistence type="predicted"/>
<organism evidence="1 2">
    <name type="scientific">Knipowitschia caucasica</name>
    <name type="common">Caucasian dwarf goby</name>
    <name type="synonym">Pomatoschistus caucasicus</name>
    <dbReference type="NCBI Taxonomy" id="637954"/>
    <lineage>
        <taxon>Eukaryota</taxon>
        <taxon>Metazoa</taxon>
        <taxon>Chordata</taxon>
        <taxon>Craniata</taxon>
        <taxon>Vertebrata</taxon>
        <taxon>Euteleostomi</taxon>
        <taxon>Actinopterygii</taxon>
        <taxon>Neopterygii</taxon>
        <taxon>Teleostei</taxon>
        <taxon>Neoteleostei</taxon>
        <taxon>Acanthomorphata</taxon>
        <taxon>Gobiaria</taxon>
        <taxon>Gobiiformes</taxon>
        <taxon>Gobioidei</taxon>
        <taxon>Gobiidae</taxon>
        <taxon>Gobiinae</taxon>
        <taxon>Knipowitschia</taxon>
    </lineage>
</organism>
<sequence length="79" mass="8811">MFSHKELTEGNEQHMTLLMLIQSELNAALSGPVREPSVRVAVEGVGRAMEAVGQGVQTSTNLYRDWTQWTGQACWCDRC</sequence>
<protein>
    <submittedName>
        <fullName evidence="1">Uncharacterized protein</fullName>
    </submittedName>
</protein>
<keyword evidence="2" id="KW-1185">Reference proteome</keyword>
<gene>
    <name evidence="1" type="ORF">KC01_LOCUS28891</name>
</gene>
<reference evidence="1 2" key="1">
    <citation type="submission" date="2024-04" db="EMBL/GenBank/DDBJ databases">
        <authorList>
            <person name="Waldvogel A.-M."/>
            <person name="Schoenle A."/>
        </authorList>
    </citation>
    <scope>NUCLEOTIDE SEQUENCE [LARGE SCALE GENOMIC DNA]</scope>
</reference>
<accession>A0AAV2LKL1</accession>
<evidence type="ECO:0000313" key="2">
    <source>
        <dbReference type="Proteomes" id="UP001497482"/>
    </source>
</evidence>
<dbReference type="EMBL" id="OZ035825">
    <property type="protein sequence ID" value="CAL1600817.1"/>
    <property type="molecule type" value="Genomic_DNA"/>
</dbReference>
<name>A0AAV2LKL1_KNICA</name>